<protein>
    <submittedName>
        <fullName evidence="10">Butyryl-CoA dehydrogenase</fullName>
    </submittedName>
</protein>
<gene>
    <name evidence="10" type="ORF">ABR85_04715</name>
</gene>
<evidence type="ECO:0000259" key="7">
    <source>
        <dbReference type="Pfam" id="PF00441"/>
    </source>
</evidence>
<keyword evidence="4 6" id="KW-0274">FAD</keyword>
<name>A0A0R2TAI8_9GAMM</name>
<dbReference type="Pfam" id="PF00441">
    <property type="entry name" value="Acyl-CoA_dh_1"/>
    <property type="match status" value="1"/>
</dbReference>
<feature type="domain" description="Acyl-CoA dehydrogenase/oxidase C-terminal" evidence="7">
    <location>
        <begin position="230"/>
        <end position="377"/>
    </location>
</feature>
<dbReference type="PANTHER" id="PTHR43884:SF12">
    <property type="entry name" value="ISOVALERYL-COA DEHYDROGENASE, MITOCHONDRIAL-RELATED"/>
    <property type="match status" value="1"/>
</dbReference>
<keyword evidence="3 6" id="KW-0285">Flavoprotein</keyword>
<evidence type="ECO:0000256" key="4">
    <source>
        <dbReference type="ARBA" id="ARBA00022827"/>
    </source>
</evidence>
<dbReference type="GO" id="GO:0050660">
    <property type="term" value="F:flavin adenine dinucleotide binding"/>
    <property type="evidence" value="ECO:0007669"/>
    <property type="project" value="InterPro"/>
</dbReference>
<dbReference type="GO" id="GO:0003995">
    <property type="term" value="F:acyl-CoA dehydrogenase activity"/>
    <property type="evidence" value="ECO:0007669"/>
    <property type="project" value="TreeGrafter"/>
</dbReference>
<accession>A0A0R2TAI8</accession>
<proteinExistence type="inferred from homology"/>
<evidence type="ECO:0000256" key="3">
    <source>
        <dbReference type="ARBA" id="ARBA00022630"/>
    </source>
</evidence>
<evidence type="ECO:0000313" key="10">
    <source>
        <dbReference type="EMBL" id="KRO84220.1"/>
    </source>
</evidence>
<dbReference type="SUPFAM" id="SSF56645">
    <property type="entry name" value="Acyl-CoA dehydrogenase NM domain-like"/>
    <property type="match status" value="1"/>
</dbReference>
<dbReference type="AlphaFoldDB" id="A0A0R2TAI8"/>
<evidence type="ECO:0000313" key="11">
    <source>
        <dbReference type="Proteomes" id="UP000051242"/>
    </source>
</evidence>
<dbReference type="Proteomes" id="UP000051242">
    <property type="component" value="Unassembled WGS sequence"/>
</dbReference>
<dbReference type="InterPro" id="IPR013786">
    <property type="entry name" value="AcylCoA_DH/ox_N"/>
</dbReference>
<feature type="domain" description="Acyl-CoA oxidase/dehydrogenase middle" evidence="8">
    <location>
        <begin position="123"/>
        <end position="218"/>
    </location>
</feature>
<feature type="domain" description="Acyl-CoA dehydrogenase/oxidase N-terminal" evidence="9">
    <location>
        <begin position="6"/>
        <end position="119"/>
    </location>
</feature>
<dbReference type="PANTHER" id="PTHR43884">
    <property type="entry name" value="ACYL-COA DEHYDROGENASE"/>
    <property type="match status" value="1"/>
</dbReference>
<dbReference type="InterPro" id="IPR036250">
    <property type="entry name" value="AcylCo_DH-like_C"/>
</dbReference>
<evidence type="ECO:0000259" key="9">
    <source>
        <dbReference type="Pfam" id="PF02771"/>
    </source>
</evidence>
<dbReference type="InterPro" id="IPR006091">
    <property type="entry name" value="Acyl-CoA_Oxase/DH_mid-dom"/>
</dbReference>
<dbReference type="FunFam" id="1.20.140.10:FF:000001">
    <property type="entry name" value="Acyl-CoA dehydrogenase"/>
    <property type="match status" value="1"/>
</dbReference>
<reference evidence="10 11" key="1">
    <citation type="submission" date="2015-10" db="EMBL/GenBank/DDBJ databases">
        <title>Metagenome-Assembled Genomes uncover a global brackish microbiome.</title>
        <authorList>
            <person name="Hugerth L.W."/>
            <person name="Larsson J."/>
            <person name="Alneberg J."/>
            <person name="Lindh M.V."/>
            <person name="Legrand C."/>
            <person name="Pinhassi J."/>
            <person name="Andersson A.F."/>
        </authorList>
    </citation>
    <scope>NUCLEOTIDE SEQUENCE [LARGE SCALE GENOMIC DNA]</scope>
    <source>
        <strain evidence="10">BACL22 MAG-120619-bin3</strain>
    </source>
</reference>
<dbReference type="GO" id="GO:0046359">
    <property type="term" value="P:butyrate catabolic process"/>
    <property type="evidence" value="ECO:0007669"/>
    <property type="project" value="TreeGrafter"/>
</dbReference>
<sequence length="386" mass="42191">MDFTLNDEQRALQESVRQFAQRELPELAREIELSDEPPSLELRRRFGELGYLGVNLPSEYGGGGMSHFDAVLVLEEVAKISIAVAFPIFESCFGPTLAIAHFGSDAMKQRVLPKVCAGEMVVAVAMSEPDAGSALTDLKTQVRREGDKMLLSGNKRWSSGAGHSEAYVVYCRMDDSPGAKSIGAVLVEKGSKGFTFGKRDHHMGFRGVYSADMYFDNVEVTDADILVPAGGFGKLMDAFDLERCGNTTMSLATAQSAFDYVLAYVQERQQFGKPLVDFQGVQIQIAEMKMKLEAARLLLYRAVINAESGLPSIAESSVAKCFANETAREVTGKAMQLMGGYGYSKEFPLEQKLRDSWGWGIAGGAIDIQKVNITAALVGRRFNQRA</sequence>
<evidence type="ECO:0000259" key="8">
    <source>
        <dbReference type="Pfam" id="PF02770"/>
    </source>
</evidence>
<dbReference type="InterPro" id="IPR009075">
    <property type="entry name" value="AcylCo_DH/oxidase_C"/>
</dbReference>
<dbReference type="EMBL" id="LICD01000009">
    <property type="protein sequence ID" value="KRO84220.1"/>
    <property type="molecule type" value="Genomic_DNA"/>
</dbReference>
<dbReference type="InterPro" id="IPR046373">
    <property type="entry name" value="Acyl-CoA_Oxase/DH_mid-dom_sf"/>
</dbReference>
<evidence type="ECO:0000256" key="1">
    <source>
        <dbReference type="ARBA" id="ARBA00001974"/>
    </source>
</evidence>
<comment type="caution">
    <text evidence="10">The sequence shown here is derived from an EMBL/GenBank/DDBJ whole genome shotgun (WGS) entry which is preliminary data.</text>
</comment>
<comment type="similarity">
    <text evidence="2 6">Belongs to the acyl-CoA dehydrogenase family.</text>
</comment>
<evidence type="ECO:0000256" key="6">
    <source>
        <dbReference type="RuleBase" id="RU362125"/>
    </source>
</evidence>
<dbReference type="Pfam" id="PF02770">
    <property type="entry name" value="Acyl-CoA_dh_M"/>
    <property type="match status" value="1"/>
</dbReference>
<evidence type="ECO:0000256" key="2">
    <source>
        <dbReference type="ARBA" id="ARBA00009347"/>
    </source>
</evidence>
<dbReference type="InterPro" id="IPR009100">
    <property type="entry name" value="AcylCoA_DH/oxidase_NM_dom_sf"/>
</dbReference>
<dbReference type="Gene3D" id="1.20.140.10">
    <property type="entry name" value="Butyryl-CoA Dehydrogenase, subunit A, domain 3"/>
    <property type="match status" value="1"/>
</dbReference>
<comment type="cofactor">
    <cofactor evidence="1 6">
        <name>FAD</name>
        <dbReference type="ChEBI" id="CHEBI:57692"/>
    </cofactor>
</comment>
<dbReference type="Pfam" id="PF02771">
    <property type="entry name" value="Acyl-CoA_dh_N"/>
    <property type="match status" value="1"/>
</dbReference>
<dbReference type="Gene3D" id="2.40.110.10">
    <property type="entry name" value="Butyryl-CoA Dehydrogenase, subunit A, domain 2"/>
    <property type="match status" value="1"/>
</dbReference>
<dbReference type="SUPFAM" id="SSF47203">
    <property type="entry name" value="Acyl-CoA dehydrogenase C-terminal domain-like"/>
    <property type="match status" value="1"/>
</dbReference>
<evidence type="ECO:0000256" key="5">
    <source>
        <dbReference type="ARBA" id="ARBA00023002"/>
    </source>
</evidence>
<dbReference type="InterPro" id="IPR037069">
    <property type="entry name" value="AcylCoA_DH/ox_N_sf"/>
</dbReference>
<dbReference type="GO" id="GO:0033539">
    <property type="term" value="P:fatty acid beta-oxidation using acyl-CoA dehydrogenase"/>
    <property type="evidence" value="ECO:0007669"/>
    <property type="project" value="TreeGrafter"/>
</dbReference>
<keyword evidence="5 6" id="KW-0560">Oxidoreductase</keyword>
<organism evidence="10 11">
    <name type="scientific">OM182 bacterium BACL3 MAG-120619-bin3</name>
    <dbReference type="NCBI Taxonomy" id="1655593"/>
    <lineage>
        <taxon>Bacteria</taxon>
        <taxon>Pseudomonadati</taxon>
        <taxon>Pseudomonadota</taxon>
        <taxon>Gammaproteobacteria</taxon>
        <taxon>OMG group</taxon>
        <taxon>OM182 clade</taxon>
    </lineage>
</organism>
<dbReference type="Gene3D" id="1.10.540.10">
    <property type="entry name" value="Acyl-CoA dehydrogenase/oxidase, N-terminal domain"/>
    <property type="match status" value="1"/>
</dbReference>